<evidence type="ECO:0000256" key="6">
    <source>
        <dbReference type="ARBA" id="ARBA00022692"/>
    </source>
</evidence>
<keyword evidence="8 11" id="KW-0472">Membrane</keyword>
<evidence type="ECO:0000313" key="14">
    <source>
        <dbReference type="RefSeq" id="XP_011497843.1"/>
    </source>
</evidence>
<evidence type="ECO:0000313" key="13">
    <source>
        <dbReference type="Proteomes" id="UP000695007"/>
    </source>
</evidence>
<keyword evidence="7 11" id="KW-1133">Transmembrane helix</keyword>
<dbReference type="RefSeq" id="XP_011497843.1">
    <property type="nucleotide sequence ID" value="XM_011499541.1"/>
</dbReference>
<feature type="transmembrane region" description="Helical" evidence="11">
    <location>
        <begin position="72"/>
        <end position="93"/>
    </location>
</feature>
<dbReference type="AlphaFoldDB" id="A0AAJ6YGX0"/>
<dbReference type="InterPro" id="IPR036034">
    <property type="entry name" value="PDZ_sf"/>
</dbReference>
<dbReference type="InterPro" id="IPR008915">
    <property type="entry name" value="Peptidase_M50"/>
</dbReference>
<dbReference type="GO" id="GO:0016020">
    <property type="term" value="C:membrane"/>
    <property type="evidence" value="ECO:0007669"/>
    <property type="project" value="InterPro"/>
</dbReference>
<feature type="transmembrane region" description="Helical" evidence="11">
    <location>
        <begin position="6"/>
        <end position="28"/>
    </location>
</feature>
<gene>
    <name evidence="14" type="primary">LOC105362181</name>
</gene>
<comment type="similarity">
    <text evidence="3">Belongs to the peptidase M50A family.</text>
</comment>
<sequence>MEAHQILILIALAHFSLFFFNTIFVSCMHVPYLNLLKKIGLEIQLLRLKWFTTIFNRSLMKWGLNRSKFWSLWYNAGLIATIILFPISMVVILKMTFNIWLFNSSSSNENNEQVLELMIPGVDIPYNEIGYYILSLILCSIVHEFGHAMAAVREDVRLFGIGAIIFFIIPVAFIQISDEQLDLLPFKNRLRILCAGIWHNIVLAVLAITVLGSVTFFFSLFFIKNSGVFVKNISPNSPLLGPSGLSTGDVVYKINDCIVRNSTNWRTCILQATKTSTPGYCVTDKMVKELDKSFLIQHKNTDVHNCCDQHSKDKGYLCFEHLEGFDIQTSRASTHYCLPTRAIVESSHNLCQNNDQCFMLNDLCMKPTLDNMTKIVQLQRYGHKDVLFFGYPSEIYYTTELSNWVPRFSFLSPNFPEALILFCKYIAVFSSGLAIINALPCFYFDGERITAILTDALLKNKIHEQNVRKIIASIITSTFTLLLGLNLINMYLNKT</sequence>
<dbReference type="SUPFAM" id="SSF50156">
    <property type="entry name" value="PDZ domain-like"/>
    <property type="match status" value="1"/>
</dbReference>
<evidence type="ECO:0000256" key="5">
    <source>
        <dbReference type="ARBA" id="ARBA00014400"/>
    </source>
</evidence>
<dbReference type="GO" id="GO:0005737">
    <property type="term" value="C:cytoplasm"/>
    <property type="evidence" value="ECO:0007669"/>
    <property type="project" value="TreeGrafter"/>
</dbReference>
<dbReference type="EC" id="3.4.24.85" evidence="4"/>
<keyword evidence="13" id="KW-1185">Reference proteome</keyword>
<dbReference type="PANTHER" id="PTHR13325">
    <property type="entry name" value="PROTEASE M50 MEMBRANE-BOUND TRANSCRIPTION FACTOR SITE 2 PROTEASE"/>
    <property type="match status" value="1"/>
</dbReference>
<dbReference type="GO" id="GO:0031293">
    <property type="term" value="P:membrane protein intracellular domain proteolysis"/>
    <property type="evidence" value="ECO:0007669"/>
    <property type="project" value="TreeGrafter"/>
</dbReference>
<protein>
    <recommendedName>
        <fullName evidence="5">Membrane-bound transcription factor site-2 protease</fullName>
        <ecNumber evidence="4">3.4.24.85</ecNumber>
    </recommendedName>
    <alternativeName>
        <fullName evidence="9">Endopeptidase S2P</fullName>
    </alternativeName>
</protein>
<dbReference type="GO" id="GO:0012505">
    <property type="term" value="C:endomembrane system"/>
    <property type="evidence" value="ECO:0007669"/>
    <property type="project" value="UniProtKB-SubCell"/>
</dbReference>
<evidence type="ECO:0000256" key="4">
    <source>
        <dbReference type="ARBA" id="ARBA00012347"/>
    </source>
</evidence>
<organism evidence="13 14">
    <name type="scientific">Ceratosolen solmsi marchali</name>
    <dbReference type="NCBI Taxonomy" id="326594"/>
    <lineage>
        <taxon>Eukaryota</taxon>
        <taxon>Metazoa</taxon>
        <taxon>Ecdysozoa</taxon>
        <taxon>Arthropoda</taxon>
        <taxon>Hexapoda</taxon>
        <taxon>Insecta</taxon>
        <taxon>Pterygota</taxon>
        <taxon>Neoptera</taxon>
        <taxon>Endopterygota</taxon>
        <taxon>Hymenoptera</taxon>
        <taxon>Apocrita</taxon>
        <taxon>Proctotrupomorpha</taxon>
        <taxon>Chalcidoidea</taxon>
        <taxon>Agaonidae</taxon>
        <taxon>Agaoninae</taxon>
        <taxon>Ceratosolen</taxon>
    </lineage>
</organism>
<name>A0AAJ6YGX0_9HYME</name>
<keyword evidence="6 11" id="KW-0812">Transmembrane</keyword>
<comment type="subcellular location">
    <subcellularLocation>
        <location evidence="2">Endomembrane system</location>
        <topology evidence="2">Multi-pass membrane protein</topology>
    </subcellularLocation>
</comment>
<dbReference type="InterPro" id="IPR001193">
    <property type="entry name" value="MBTPS2"/>
</dbReference>
<feature type="transmembrane region" description="Helical" evidence="11">
    <location>
        <begin position="197"/>
        <end position="223"/>
    </location>
</feature>
<evidence type="ECO:0000256" key="11">
    <source>
        <dbReference type="SAM" id="Phobius"/>
    </source>
</evidence>
<comment type="function">
    <text evidence="10">Zinc metalloprotease that mediates intramembrane proteolysis of proteins such as ATF6, ATF6B, SREBF1/SREBP1 and SREBF2/SREBP2. Catalyzes the second step in the proteolytic activation of the sterol regulatory element-binding proteins (SREBPs) SREBF1/SREBP1 and SREBF2/SREBP2: cleaves SREBPs within the first transmembrane segment, thereby releasing the N-terminal segment with a portion of the transmembrane segment attached. Mature N-terminal SREBP fragments shuttle to the nucleus and activate gene transcription. Also mediates the second step in the proteolytic activation of the cyclic AMP-dependent transcription factor ATF-6 (ATF6 and ATF6B). Involved in intramembrane proteolysis during bone formation. In astrocytes and osteoblasts, upon DNA damage and ER stress, mediates the second step of the regulated intramembrane proteolytic activation of the transcription factor CREB3L1, leading to the inhibition of cell-cycle progression.</text>
</comment>
<evidence type="ECO:0000256" key="3">
    <source>
        <dbReference type="ARBA" id="ARBA00009989"/>
    </source>
</evidence>
<evidence type="ECO:0000256" key="7">
    <source>
        <dbReference type="ARBA" id="ARBA00022989"/>
    </source>
</evidence>
<evidence type="ECO:0000256" key="9">
    <source>
        <dbReference type="ARBA" id="ARBA00032658"/>
    </source>
</evidence>
<dbReference type="PANTHER" id="PTHR13325:SF3">
    <property type="entry name" value="MEMBRANE-BOUND TRANSCRIPTION FACTOR SITE-2 PROTEASE"/>
    <property type="match status" value="1"/>
</dbReference>
<accession>A0AAJ6YGX0</accession>
<evidence type="ECO:0000259" key="12">
    <source>
        <dbReference type="Pfam" id="PF02163"/>
    </source>
</evidence>
<evidence type="ECO:0000256" key="10">
    <source>
        <dbReference type="ARBA" id="ARBA00045828"/>
    </source>
</evidence>
<keyword evidence="14" id="KW-0645">Protease</keyword>
<evidence type="ECO:0000256" key="8">
    <source>
        <dbReference type="ARBA" id="ARBA00023136"/>
    </source>
</evidence>
<dbReference type="CTD" id="36262"/>
<feature type="domain" description="Peptidase M50" evidence="12">
    <location>
        <begin position="131"/>
        <end position="478"/>
    </location>
</feature>
<dbReference type="GO" id="GO:1905897">
    <property type="term" value="P:regulation of response to endoplasmic reticulum stress"/>
    <property type="evidence" value="ECO:0007669"/>
    <property type="project" value="TreeGrafter"/>
</dbReference>
<proteinExistence type="inferred from homology"/>
<dbReference type="KEGG" id="csol:105362181"/>
<dbReference type="GeneID" id="105362181"/>
<evidence type="ECO:0000256" key="2">
    <source>
        <dbReference type="ARBA" id="ARBA00004127"/>
    </source>
</evidence>
<keyword evidence="14" id="KW-0378">Hydrolase</keyword>
<dbReference type="Proteomes" id="UP000695007">
    <property type="component" value="Unplaced"/>
</dbReference>
<feature type="transmembrane region" description="Helical" evidence="11">
    <location>
        <begin position="158"/>
        <end position="177"/>
    </location>
</feature>
<evidence type="ECO:0000256" key="1">
    <source>
        <dbReference type="ARBA" id="ARBA00001350"/>
    </source>
</evidence>
<feature type="transmembrane region" description="Helical" evidence="11">
    <location>
        <begin position="470"/>
        <end position="492"/>
    </location>
</feature>
<comment type="catalytic activity">
    <reaction evidence="1">
        <text>Cleaves several transcription factors that are type-2 transmembrane proteins within membrane-spanning domains. Known substrates include sterol regulatory element-binding protein (SREBP) -1, SREBP-2 and forms of the transcriptional activator ATF6. SREBP-2 is cleaved at the site 477-DRSRILL-|-CVLTFLCLSFNPLTSLLQWGGA-505. The residues Asn-Pro, 11 residues distal to the site of cleavage in the membrane-spanning domain, are important for cleavage by S2P endopeptidase. Replacement of either of these residues does not prevent cleavage, but there is no cleavage if both of these residues are replaced.</text>
        <dbReference type="EC" id="3.4.24.85"/>
    </reaction>
</comment>
<dbReference type="Pfam" id="PF02163">
    <property type="entry name" value="Peptidase_M50"/>
    <property type="match status" value="1"/>
</dbReference>
<reference evidence="14" key="1">
    <citation type="submission" date="2025-08" db="UniProtKB">
        <authorList>
            <consortium name="RefSeq"/>
        </authorList>
    </citation>
    <scope>IDENTIFICATION</scope>
</reference>
<feature type="transmembrane region" description="Helical" evidence="11">
    <location>
        <begin position="129"/>
        <end position="146"/>
    </location>
</feature>
<dbReference type="GO" id="GO:0004222">
    <property type="term" value="F:metalloendopeptidase activity"/>
    <property type="evidence" value="ECO:0007669"/>
    <property type="project" value="InterPro"/>
</dbReference>
<dbReference type="PRINTS" id="PR01000">
    <property type="entry name" value="SREBPS2PTASE"/>
</dbReference>